<dbReference type="EMBL" id="FWEW01001832">
    <property type="protein sequence ID" value="SLM37707.1"/>
    <property type="molecule type" value="Genomic_DNA"/>
</dbReference>
<dbReference type="Proteomes" id="UP000192927">
    <property type="component" value="Unassembled WGS sequence"/>
</dbReference>
<evidence type="ECO:0000313" key="3">
    <source>
        <dbReference type="Proteomes" id="UP000192927"/>
    </source>
</evidence>
<feature type="region of interest" description="Disordered" evidence="1">
    <location>
        <begin position="1"/>
        <end position="36"/>
    </location>
</feature>
<sequence>MPSSQRRRIDGAFKAPQRNAALHGTKTEGDVDVDDGSVADLMEKDDTEKELERLVFGDQAGFYEALKSHGRRDDELQLARRRSGEGEEDGLSGEEDGLDALDDADLFFLDSAPATLPEETLATIGSDGEDFNADYPRAAWEDSDDERITVSLANSSRLRVYETIAKTV</sequence>
<feature type="compositionally biased region" description="Acidic residues" evidence="1">
    <location>
        <begin position="86"/>
        <end position="96"/>
    </location>
</feature>
<organism evidence="2 3">
    <name type="scientific">Lasallia pustulata</name>
    <dbReference type="NCBI Taxonomy" id="136370"/>
    <lineage>
        <taxon>Eukaryota</taxon>
        <taxon>Fungi</taxon>
        <taxon>Dikarya</taxon>
        <taxon>Ascomycota</taxon>
        <taxon>Pezizomycotina</taxon>
        <taxon>Lecanoromycetes</taxon>
        <taxon>OSLEUM clade</taxon>
        <taxon>Umbilicariomycetidae</taxon>
        <taxon>Umbilicariales</taxon>
        <taxon>Umbilicariaceae</taxon>
        <taxon>Lasallia</taxon>
    </lineage>
</organism>
<feature type="compositionally biased region" description="Basic and acidic residues" evidence="1">
    <location>
        <begin position="71"/>
        <end position="85"/>
    </location>
</feature>
<protein>
    <submittedName>
        <fullName evidence="2">Uncharacterized protein</fullName>
    </submittedName>
</protein>
<evidence type="ECO:0000313" key="2">
    <source>
        <dbReference type="EMBL" id="SLM37707.1"/>
    </source>
</evidence>
<feature type="region of interest" description="Disordered" evidence="1">
    <location>
        <begin position="71"/>
        <end position="96"/>
    </location>
</feature>
<dbReference type="AlphaFoldDB" id="A0A1W5D3K0"/>
<reference evidence="3" key="1">
    <citation type="submission" date="2017-03" db="EMBL/GenBank/DDBJ databases">
        <authorList>
            <person name="Sharma R."/>
            <person name="Thines M."/>
        </authorList>
    </citation>
    <scope>NUCLEOTIDE SEQUENCE [LARGE SCALE GENOMIC DNA]</scope>
</reference>
<accession>A0A1W5D3K0</accession>
<proteinExistence type="predicted"/>
<keyword evidence="3" id="KW-1185">Reference proteome</keyword>
<name>A0A1W5D3K0_9LECA</name>
<evidence type="ECO:0000256" key="1">
    <source>
        <dbReference type="SAM" id="MobiDB-lite"/>
    </source>
</evidence>